<feature type="region of interest" description="Disordered" evidence="2">
    <location>
        <begin position="1"/>
        <end position="20"/>
    </location>
</feature>
<dbReference type="EMBL" id="SPRX01000017">
    <property type="protein sequence ID" value="TIC66364.1"/>
    <property type="molecule type" value="Genomic_DNA"/>
</dbReference>
<evidence type="ECO:0000313" key="4">
    <source>
        <dbReference type="EMBL" id="TIC66364.1"/>
    </source>
</evidence>
<dbReference type="Proteomes" id="UP000310708">
    <property type="component" value="Unassembled WGS sequence"/>
</dbReference>
<dbReference type="InterPro" id="IPR036388">
    <property type="entry name" value="WH-like_DNA-bd_sf"/>
</dbReference>
<accession>A0A4T0TN44</accession>
<sequence length="466" mass="53408">MYSNYDNTNNERHTLSGSDSDLVGNKRQLLDKNIIPSTVLGNIDPASRPINKFDIAIAWLTDSYIPCEEDCNTNVASVPRQRMFQSYHDYCESNSLESLSSKSFGKLVIKQFPGLKIKRIGKREISTYHYCGITFKTRVEKDRVENHDERRNTHLPDIPVESTIPGDPQQSNDIFINMDTSACQPPRLQETSTEYLLWLHASHCATVVHCLGRWQFDVVEDELREFWLMERAHLNCNSFHNTQHFNLFLLAEVQAYQDAVAALQMQLCDALSPDRVSMVVTFVERLERMHRNTNCYIDELRGCLGYFIHLMTRYAELAKITRLIDTNLTEVAIISAMYATWSTSLNFDSIVKRCITLYNCNDAVLFSALCGFAEVLKNLNTNPTRKLITFADILIDTIPLNSKYNLSRSSASLIQCYSTLHTCSNVSSKILTDLMLKNDINLTNFFLLKAWFDDYVGLTTLRNMTI</sequence>
<dbReference type="PANTHER" id="PTHR12619">
    <property type="entry name" value="RFX TRANSCRIPTION FACTOR FAMILY"/>
    <property type="match status" value="1"/>
</dbReference>
<dbReference type="GO" id="GO:0000978">
    <property type="term" value="F:RNA polymerase II cis-regulatory region sequence-specific DNA binding"/>
    <property type="evidence" value="ECO:0007669"/>
    <property type="project" value="TreeGrafter"/>
</dbReference>
<dbReference type="Gene3D" id="1.10.10.10">
    <property type="entry name" value="Winged helix-like DNA-binding domain superfamily/Winged helix DNA-binding domain"/>
    <property type="match status" value="1"/>
</dbReference>
<evidence type="ECO:0000256" key="1">
    <source>
        <dbReference type="ARBA" id="ARBA00023125"/>
    </source>
</evidence>
<evidence type="ECO:0000259" key="3">
    <source>
        <dbReference type="PROSITE" id="PS51526"/>
    </source>
</evidence>
<dbReference type="GO" id="GO:0000981">
    <property type="term" value="F:DNA-binding transcription factor activity, RNA polymerase II-specific"/>
    <property type="evidence" value="ECO:0007669"/>
    <property type="project" value="TreeGrafter"/>
</dbReference>
<evidence type="ECO:0000313" key="5">
    <source>
        <dbReference type="Proteomes" id="UP000310708"/>
    </source>
</evidence>
<dbReference type="Pfam" id="PF02257">
    <property type="entry name" value="RFX_DNA_binding"/>
    <property type="match status" value="1"/>
</dbReference>
<dbReference type="InterPro" id="IPR039779">
    <property type="entry name" value="RFX-like"/>
</dbReference>
<dbReference type="PROSITE" id="PS51526">
    <property type="entry name" value="RFX_DBD"/>
    <property type="match status" value="1"/>
</dbReference>
<feature type="domain" description="RFX-type winged-helix" evidence="3">
    <location>
        <begin position="56"/>
        <end position="137"/>
    </location>
</feature>
<dbReference type="PANTHER" id="PTHR12619:SF5">
    <property type="entry name" value="TRANSCRIPTION FACTOR RFX4"/>
    <property type="match status" value="1"/>
</dbReference>
<keyword evidence="1" id="KW-0238">DNA-binding</keyword>
<protein>
    <recommendedName>
        <fullName evidence="3">RFX-type winged-helix domain-containing protein</fullName>
    </recommendedName>
</protein>
<gene>
    <name evidence="4" type="ORF">E3Q01_01719</name>
</gene>
<name>A0A4T0TN44_9BASI</name>
<comment type="caution">
    <text evidence="4">The sequence shown here is derived from an EMBL/GenBank/DDBJ whole genome shotgun (WGS) entry which is preliminary data.</text>
</comment>
<dbReference type="AlphaFoldDB" id="A0A4T0TN44"/>
<evidence type="ECO:0000256" key="2">
    <source>
        <dbReference type="SAM" id="MobiDB-lite"/>
    </source>
</evidence>
<dbReference type="Pfam" id="PF25340">
    <property type="entry name" value="BCD_RFX"/>
    <property type="match status" value="1"/>
</dbReference>
<proteinExistence type="predicted"/>
<dbReference type="InterPro" id="IPR003150">
    <property type="entry name" value="DNA-bd_RFX"/>
</dbReference>
<organism evidence="4 5">
    <name type="scientific">Wallemia mellicola</name>
    <dbReference type="NCBI Taxonomy" id="1708541"/>
    <lineage>
        <taxon>Eukaryota</taxon>
        <taxon>Fungi</taxon>
        <taxon>Dikarya</taxon>
        <taxon>Basidiomycota</taxon>
        <taxon>Wallemiomycotina</taxon>
        <taxon>Wallemiomycetes</taxon>
        <taxon>Wallemiales</taxon>
        <taxon>Wallemiaceae</taxon>
        <taxon>Wallemia</taxon>
    </lineage>
</organism>
<reference evidence="4 5" key="1">
    <citation type="submission" date="2019-03" db="EMBL/GenBank/DDBJ databases">
        <title>Sequencing 25 genomes of Wallemia mellicola.</title>
        <authorList>
            <person name="Gostincar C."/>
        </authorList>
    </citation>
    <scope>NUCLEOTIDE SEQUENCE [LARGE SCALE GENOMIC DNA]</scope>
    <source>
        <strain evidence="4 5">EXF-757</strain>
    </source>
</reference>
<dbReference type="InterPro" id="IPR036390">
    <property type="entry name" value="WH_DNA-bd_sf"/>
</dbReference>
<dbReference type="InterPro" id="IPR057321">
    <property type="entry name" value="RFX1-4/6/8-like_BCD"/>
</dbReference>
<dbReference type="SUPFAM" id="SSF46785">
    <property type="entry name" value="Winged helix' DNA-binding domain"/>
    <property type="match status" value="1"/>
</dbReference>